<sequence>MKLDRRKSGKSNLGDLNSTLDGGQLDKRLRWIHRRDAQLIQDTQRYPEKTERRLAQDRADVEGPAVLVDRAAGSLAVGRAVDVADAAGQAARDIRTAVEWLVYQHGPGRVDGSAVLFTYLLAYLEASTLADSDGEHADQHGGDVRELRLDLTCLTSIDFD</sequence>
<dbReference type="Proteomes" id="UP000243015">
    <property type="component" value="Unassembled WGS sequence"/>
</dbReference>
<accession>A0A178EPR7</accession>
<name>A0A178EPR7_TRIRU</name>
<dbReference type="EMBL" id="LHPM01000019">
    <property type="protein sequence ID" value="OAL62041.1"/>
    <property type="molecule type" value="Genomic_DNA"/>
</dbReference>
<evidence type="ECO:0000313" key="1">
    <source>
        <dbReference type="EMBL" id="OAL62041.1"/>
    </source>
</evidence>
<organism evidence="1 2">
    <name type="scientific">Trichophyton rubrum</name>
    <name type="common">Athlete's foot fungus</name>
    <name type="synonym">Epidermophyton rubrum</name>
    <dbReference type="NCBI Taxonomy" id="5551"/>
    <lineage>
        <taxon>Eukaryota</taxon>
        <taxon>Fungi</taxon>
        <taxon>Dikarya</taxon>
        <taxon>Ascomycota</taxon>
        <taxon>Pezizomycotina</taxon>
        <taxon>Eurotiomycetes</taxon>
        <taxon>Eurotiomycetidae</taxon>
        <taxon>Onygenales</taxon>
        <taxon>Arthrodermataceae</taxon>
        <taxon>Trichophyton</taxon>
    </lineage>
</organism>
<protein>
    <submittedName>
        <fullName evidence="1">Uncharacterized protein</fullName>
    </submittedName>
</protein>
<comment type="caution">
    <text evidence="1">The sequence shown here is derived from an EMBL/GenBank/DDBJ whole genome shotgun (WGS) entry which is preliminary data.</text>
</comment>
<proteinExistence type="predicted"/>
<reference evidence="1 2" key="1">
    <citation type="submission" date="2016-05" db="EMBL/GenBank/DDBJ databases">
        <title>Genome sequencing of Trichophyton rubrum CMCC(F)T1i isolated from hair.</title>
        <authorList>
            <person name="Zhan P."/>
            <person name="Tao Y."/>
            <person name="Liu W."/>
        </authorList>
    </citation>
    <scope>NUCLEOTIDE SEQUENCE [LARGE SCALE GENOMIC DNA]</scope>
    <source>
        <strain evidence="2">CMCC(F)T1i</strain>
    </source>
</reference>
<gene>
    <name evidence="1" type="ORF">A7C99_6613</name>
</gene>
<dbReference type="AlphaFoldDB" id="A0A178EPR7"/>
<evidence type="ECO:0000313" key="2">
    <source>
        <dbReference type="Proteomes" id="UP000243015"/>
    </source>
</evidence>